<dbReference type="EMBL" id="BJXB01000030">
    <property type="protein sequence ID" value="GEM49204.1"/>
    <property type="molecule type" value="Genomic_DNA"/>
</dbReference>
<reference evidence="10 11" key="1">
    <citation type="submission" date="2019-07" db="EMBL/GenBank/DDBJ databases">
        <title>Whole genome shotgun sequence of Deinococcus cellulosilyticus NBRC 106333.</title>
        <authorList>
            <person name="Hosoyama A."/>
            <person name="Uohara A."/>
            <person name="Ohji S."/>
            <person name="Ichikawa N."/>
        </authorList>
    </citation>
    <scope>NUCLEOTIDE SEQUENCE [LARGE SCALE GENOMIC DNA]</scope>
    <source>
        <strain evidence="10 11">NBRC 106333</strain>
    </source>
</reference>
<keyword evidence="5 10" id="KW-0031">Aminopeptidase</keyword>
<keyword evidence="8" id="KW-0378">Hydrolase</keyword>
<evidence type="ECO:0000256" key="4">
    <source>
        <dbReference type="ARBA" id="ARBA00008236"/>
    </source>
</evidence>
<evidence type="ECO:0000256" key="6">
    <source>
        <dbReference type="ARBA" id="ARBA00022670"/>
    </source>
</evidence>
<evidence type="ECO:0000256" key="3">
    <source>
        <dbReference type="ARBA" id="ARBA00001947"/>
    </source>
</evidence>
<comment type="cofactor">
    <cofactor evidence="3">
        <name>Zn(2+)</name>
        <dbReference type="ChEBI" id="CHEBI:29105"/>
    </cofactor>
</comment>
<dbReference type="PRINTS" id="PR00919">
    <property type="entry name" value="THERMOPTASE"/>
</dbReference>
<dbReference type="RefSeq" id="WP_146889317.1">
    <property type="nucleotide sequence ID" value="NZ_BJXB01000030.1"/>
</dbReference>
<evidence type="ECO:0000256" key="9">
    <source>
        <dbReference type="ARBA" id="ARBA00023049"/>
    </source>
</evidence>
<dbReference type="SUPFAM" id="SSF144052">
    <property type="entry name" value="Thermophilic metalloprotease-like"/>
    <property type="match status" value="1"/>
</dbReference>
<keyword evidence="9" id="KW-0482">Metalloprotease</keyword>
<gene>
    <name evidence="10" type="ORF">DC3_48390</name>
</gene>
<keyword evidence="11" id="KW-1185">Reference proteome</keyword>
<dbReference type="GO" id="GO:0008237">
    <property type="term" value="F:metallopeptidase activity"/>
    <property type="evidence" value="ECO:0007669"/>
    <property type="project" value="UniProtKB-KW"/>
</dbReference>
<dbReference type="InterPro" id="IPR000787">
    <property type="entry name" value="Peptidase_M29"/>
</dbReference>
<dbReference type="Proteomes" id="UP000321306">
    <property type="component" value="Unassembled WGS sequence"/>
</dbReference>
<evidence type="ECO:0000256" key="2">
    <source>
        <dbReference type="ARBA" id="ARBA00001946"/>
    </source>
</evidence>
<evidence type="ECO:0000256" key="1">
    <source>
        <dbReference type="ARBA" id="ARBA00001941"/>
    </source>
</evidence>
<keyword evidence="7" id="KW-0479">Metal-binding</keyword>
<dbReference type="Pfam" id="PF02073">
    <property type="entry name" value="Peptidase_M29"/>
    <property type="match status" value="1"/>
</dbReference>
<comment type="cofactor">
    <cofactor evidence="1">
        <name>Co(2+)</name>
        <dbReference type="ChEBI" id="CHEBI:48828"/>
    </cofactor>
</comment>
<dbReference type="OrthoDB" id="9803993at2"/>
<name>A0A511N8P4_DEIC1</name>
<sequence>MLTFEQKLRNYAEIAVKIGIGLKEGQRLLVLSPVETAPLARLVVEEAYKAGARLVDVLWSDDAVQLARFQHSRIDNFDEVSNLNLSVQMEYASKGDPVLSIRATDPNLLKGQDPEKVSKYNLAFSKSRKPYLELVQVNAFSWTLISAPIPSWAASVFPDVPAEEQQDKLWDAIFAATRADLENGLQAWQEHIVALDHRAKTLNGKNYSALHFKSTATDLTVGLPEGHFWESAQNPNRAGDPFCANIPTEEVFTLPHREKVDGVVRSTKPLTYMGQLMDGFEITFKDGQVVDFKAEQGEDALRKLLATDEGATRLGEVALVPTSSPINRSGIFFYNTLYDENAVCHIALGSAYRHNMHGGVDLSTEEFKARGGNESLIHVDFMIGSDDMDVDGLLPDGTREPVMRQGEFVI</sequence>
<dbReference type="InterPro" id="IPR035097">
    <property type="entry name" value="M29_N-terminal"/>
</dbReference>
<dbReference type="Gene3D" id="3.40.1830.10">
    <property type="entry name" value="Thermophilic metalloprotease (M29)"/>
    <property type="match status" value="1"/>
</dbReference>
<dbReference type="GO" id="GO:0004177">
    <property type="term" value="F:aminopeptidase activity"/>
    <property type="evidence" value="ECO:0007669"/>
    <property type="project" value="UniProtKB-KW"/>
</dbReference>
<evidence type="ECO:0000256" key="5">
    <source>
        <dbReference type="ARBA" id="ARBA00022438"/>
    </source>
</evidence>
<keyword evidence="6" id="KW-0645">Protease</keyword>
<dbReference type="AlphaFoldDB" id="A0A511N8P4"/>
<protein>
    <submittedName>
        <fullName evidence="10">Aminopeptidase</fullName>
    </submittedName>
</protein>
<dbReference type="InterPro" id="IPR052170">
    <property type="entry name" value="M29_Exopeptidase"/>
</dbReference>
<organism evidence="10 11">
    <name type="scientific">Deinococcus cellulosilyticus (strain DSM 18568 / NBRC 106333 / KACC 11606 / 5516J-15)</name>
    <dbReference type="NCBI Taxonomy" id="1223518"/>
    <lineage>
        <taxon>Bacteria</taxon>
        <taxon>Thermotogati</taxon>
        <taxon>Deinococcota</taxon>
        <taxon>Deinococci</taxon>
        <taxon>Deinococcales</taxon>
        <taxon>Deinococcaceae</taxon>
        <taxon>Deinococcus</taxon>
    </lineage>
</organism>
<evidence type="ECO:0000313" key="10">
    <source>
        <dbReference type="EMBL" id="GEM49204.1"/>
    </source>
</evidence>
<proteinExistence type="inferred from homology"/>
<evidence type="ECO:0000256" key="7">
    <source>
        <dbReference type="ARBA" id="ARBA00022723"/>
    </source>
</evidence>
<accession>A0A511N8P4</accession>
<dbReference type="GO" id="GO:0006508">
    <property type="term" value="P:proteolysis"/>
    <property type="evidence" value="ECO:0007669"/>
    <property type="project" value="UniProtKB-KW"/>
</dbReference>
<comment type="cofactor">
    <cofactor evidence="2">
        <name>Mg(2+)</name>
        <dbReference type="ChEBI" id="CHEBI:18420"/>
    </cofactor>
</comment>
<comment type="caution">
    <text evidence="10">The sequence shown here is derived from an EMBL/GenBank/DDBJ whole genome shotgun (WGS) entry which is preliminary data.</text>
</comment>
<dbReference type="PANTHER" id="PTHR34448">
    <property type="entry name" value="AMINOPEPTIDASE"/>
    <property type="match status" value="1"/>
</dbReference>
<evidence type="ECO:0000256" key="8">
    <source>
        <dbReference type="ARBA" id="ARBA00022801"/>
    </source>
</evidence>
<comment type="similarity">
    <text evidence="4">Belongs to the peptidase M29 family.</text>
</comment>
<evidence type="ECO:0000313" key="11">
    <source>
        <dbReference type="Proteomes" id="UP000321306"/>
    </source>
</evidence>
<dbReference type="PANTHER" id="PTHR34448:SF3">
    <property type="entry name" value="AMINOPEPTIDASE AMPS"/>
    <property type="match status" value="1"/>
</dbReference>
<dbReference type="GO" id="GO:0046872">
    <property type="term" value="F:metal ion binding"/>
    <property type="evidence" value="ECO:0007669"/>
    <property type="project" value="UniProtKB-KW"/>
</dbReference>